<protein>
    <recommendedName>
        <fullName evidence="3">Sortilin N-terminal domain-containing protein</fullName>
    </recommendedName>
</protein>
<dbReference type="PROSITE" id="PS51257">
    <property type="entry name" value="PROKAR_LIPOPROTEIN"/>
    <property type="match status" value="1"/>
</dbReference>
<dbReference type="Pfam" id="PF15902">
    <property type="entry name" value="Sortilin-Vps10"/>
    <property type="match status" value="1"/>
</dbReference>
<dbReference type="EMBL" id="JAGDEL010000003">
    <property type="protein sequence ID" value="MBO1511313.1"/>
    <property type="molecule type" value="Genomic_DNA"/>
</dbReference>
<evidence type="ECO:0000256" key="1">
    <source>
        <dbReference type="ARBA" id="ARBA00022737"/>
    </source>
</evidence>
<evidence type="ECO:0000313" key="5">
    <source>
        <dbReference type="Proteomes" id="UP000663981"/>
    </source>
</evidence>
<sequence>MKFKKGIISLLFISIFLTACTEEETKNATNSSDIFKEIKDVKIEHIHGMGYAGNNNNLYLATHDGLVRFSNNKWYKISENNHDYMGFQAIDEGFYSSGHPEKGSNLKNPLGLIKSTDAGSSFKKLAFYGEIDIHYLAAGYSSHTIYVINEMQNSEIGTGLYYSEDEGKNWTKSHMQGVSFNSIGNIATHPTKSNMIGISTDNGLFISDDYGGQFNVFSKSTPVTTLQFQENSILYFSLNGNNSALIKQELTTQEEVNLPIPAKVNQENPVMFIASNPKNRNEITLVTFKSDIYQTKDNGTTWQALMTHGEIK</sequence>
<accession>A0ABS3N080</accession>
<comment type="caution">
    <text evidence="4">The sequence shown here is derived from an EMBL/GenBank/DDBJ whole genome shotgun (WGS) entry which is preliminary data.</text>
</comment>
<dbReference type="NCBIfam" id="NF045728">
    <property type="entry name" value="glycosyl_F510_1955"/>
    <property type="match status" value="1"/>
</dbReference>
<feature type="chain" id="PRO_5046936633" description="Sortilin N-terminal domain-containing protein" evidence="2">
    <location>
        <begin position="22"/>
        <end position="312"/>
    </location>
</feature>
<organism evidence="4 5">
    <name type="scientific">Metabacillus bambusae</name>
    <dbReference type="NCBI Taxonomy" id="2795218"/>
    <lineage>
        <taxon>Bacteria</taxon>
        <taxon>Bacillati</taxon>
        <taxon>Bacillota</taxon>
        <taxon>Bacilli</taxon>
        <taxon>Bacillales</taxon>
        <taxon>Bacillaceae</taxon>
        <taxon>Metabacillus</taxon>
    </lineage>
</organism>
<dbReference type="InterPro" id="IPR015943">
    <property type="entry name" value="WD40/YVTN_repeat-like_dom_sf"/>
</dbReference>
<evidence type="ECO:0000256" key="2">
    <source>
        <dbReference type="SAM" id="SignalP"/>
    </source>
</evidence>
<proteinExistence type="predicted"/>
<keyword evidence="1" id="KW-0677">Repeat</keyword>
<dbReference type="SUPFAM" id="SSF110296">
    <property type="entry name" value="Oligoxyloglucan reducing end-specific cellobiohydrolase"/>
    <property type="match status" value="1"/>
</dbReference>
<name>A0ABS3N080_9BACI</name>
<dbReference type="InterPro" id="IPR031778">
    <property type="entry name" value="Sortilin_N"/>
</dbReference>
<feature type="domain" description="Sortilin N-terminal" evidence="3">
    <location>
        <begin position="113"/>
        <end position="237"/>
    </location>
</feature>
<dbReference type="Gene3D" id="2.130.10.10">
    <property type="entry name" value="YVTN repeat-like/Quinoprotein amine dehydrogenase"/>
    <property type="match status" value="1"/>
</dbReference>
<dbReference type="Proteomes" id="UP000663981">
    <property type="component" value="Unassembled WGS sequence"/>
</dbReference>
<keyword evidence="2" id="KW-0732">Signal</keyword>
<reference evidence="4 5" key="1">
    <citation type="submission" date="2021-03" db="EMBL/GenBank/DDBJ databases">
        <title>Whole genome sequence of Metabacillus bambusae BG109.</title>
        <authorList>
            <person name="Jeong J.W."/>
        </authorList>
    </citation>
    <scope>NUCLEOTIDE SEQUENCE [LARGE SCALE GENOMIC DNA]</scope>
    <source>
        <strain evidence="4 5">BG109</strain>
    </source>
</reference>
<feature type="signal peptide" evidence="2">
    <location>
        <begin position="1"/>
        <end position="21"/>
    </location>
</feature>
<evidence type="ECO:0000259" key="3">
    <source>
        <dbReference type="Pfam" id="PF15902"/>
    </source>
</evidence>
<dbReference type="RefSeq" id="WP_207976181.1">
    <property type="nucleotide sequence ID" value="NZ_JAGDEL010000003.1"/>
</dbReference>
<dbReference type="InterPro" id="IPR054817">
    <property type="entry name" value="Glycosyl_F510_1955-like"/>
</dbReference>
<gene>
    <name evidence="4" type="ORF">I7822_06470</name>
</gene>
<keyword evidence="5" id="KW-1185">Reference proteome</keyword>
<evidence type="ECO:0000313" key="4">
    <source>
        <dbReference type="EMBL" id="MBO1511313.1"/>
    </source>
</evidence>